<comment type="caution">
    <text evidence="4">The sequence shown here is derived from an EMBL/GenBank/DDBJ whole genome shotgun (WGS) entry which is preliminary data.</text>
</comment>
<evidence type="ECO:0000313" key="5">
    <source>
        <dbReference type="Proteomes" id="UP000280501"/>
    </source>
</evidence>
<evidence type="ECO:0000313" key="4">
    <source>
        <dbReference type="EMBL" id="RPF20431.1"/>
    </source>
</evidence>
<evidence type="ECO:0000256" key="1">
    <source>
        <dbReference type="SAM" id="MobiDB-lite"/>
    </source>
</evidence>
<name>A0A3N4ZKH7_9MICO</name>
<dbReference type="AlphaFoldDB" id="A0A3N4ZKH7"/>
<keyword evidence="2" id="KW-1133">Transmembrane helix</keyword>
<feature type="region of interest" description="Disordered" evidence="1">
    <location>
        <begin position="1"/>
        <end position="26"/>
    </location>
</feature>
<keyword evidence="2" id="KW-0812">Transmembrane</keyword>
<protein>
    <recommendedName>
        <fullName evidence="3">DUF5808 domain-containing protein</fullName>
    </recommendedName>
</protein>
<evidence type="ECO:0000256" key="2">
    <source>
        <dbReference type="SAM" id="Phobius"/>
    </source>
</evidence>
<dbReference type="InterPro" id="IPR043831">
    <property type="entry name" value="DUF5808"/>
</dbReference>
<evidence type="ECO:0000259" key="3">
    <source>
        <dbReference type="Pfam" id="PF19124"/>
    </source>
</evidence>
<keyword evidence="5" id="KW-1185">Reference proteome</keyword>
<dbReference type="RefSeq" id="WP_246012192.1">
    <property type="nucleotide sequence ID" value="NZ_RKQZ01000001.1"/>
</dbReference>
<feature type="transmembrane region" description="Helical" evidence="2">
    <location>
        <begin position="28"/>
        <end position="45"/>
    </location>
</feature>
<sequence>MRSRNPTDDNGDNDGGNGGETKRRRGRLRRVVTVVTIVLSAAAVVKELRKPKDERTWNGKVAAVVPYDFRIPTMERVRERMWNPESDHFISPRVAGVGWTLNVGKVVSVARDRIGR</sequence>
<keyword evidence="2" id="KW-0472">Membrane</keyword>
<reference evidence="4 5" key="1">
    <citation type="submission" date="2018-11" db="EMBL/GenBank/DDBJ databases">
        <title>Sequencing the genomes of 1000 actinobacteria strains.</title>
        <authorList>
            <person name="Klenk H.-P."/>
        </authorList>
    </citation>
    <scope>NUCLEOTIDE SEQUENCE [LARGE SCALE GENOMIC DNA]</scope>
    <source>
        <strain evidence="4 5">DSM 15700</strain>
    </source>
</reference>
<organism evidence="4 5">
    <name type="scientific">Myceligenerans xiligouense</name>
    <dbReference type="NCBI Taxonomy" id="253184"/>
    <lineage>
        <taxon>Bacteria</taxon>
        <taxon>Bacillati</taxon>
        <taxon>Actinomycetota</taxon>
        <taxon>Actinomycetes</taxon>
        <taxon>Micrococcales</taxon>
        <taxon>Promicromonosporaceae</taxon>
        <taxon>Myceligenerans</taxon>
    </lineage>
</organism>
<dbReference type="Pfam" id="PF19124">
    <property type="entry name" value="DUF5808"/>
    <property type="match status" value="1"/>
</dbReference>
<dbReference type="Proteomes" id="UP000280501">
    <property type="component" value="Unassembled WGS sequence"/>
</dbReference>
<feature type="domain" description="DUF5808" evidence="3">
    <location>
        <begin position="84"/>
        <end position="108"/>
    </location>
</feature>
<dbReference type="EMBL" id="RKQZ01000001">
    <property type="protein sequence ID" value="RPF20431.1"/>
    <property type="molecule type" value="Genomic_DNA"/>
</dbReference>
<proteinExistence type="predicted"/>
<accession>A0A3N4ZKH7</accession>
<gene>
    <name evidence="4" type="ORF">EDD34_1022</name>
</gene>